<dbReference type="EMBL" id="JAAIWM010000008">
    <property type="protein sequence ID" value="NEY73681.1"/>
    <property type="molecule type" value="Genomic_DNA"/>
</dbReference>
<dbReference type="Pfam" id="PF13673">
    <property type="entry name" value="Acetyltransf_10"/>
    <property type="match status" value="1"/>
</dbReference>
<dbReference type="PANTHER" id="PTHR43233:SF1">
    <property type="entry name" value="FAMILY N-ACETYLTRANSFERASE, PUTATIVE (AFU_ORTHOLOGUE AFUA_6G03350)-RELATED"/>
    <property type="match status" value="1"/>
</dbReference>
<dbReference type="GO" id="GO:0016747">
    <property type="term" value="F:acyltransferase activity, transferring groups other than amino-acyl groups"/>
    <property type="evidence" value="ECO:0007669"/>
    <property type="project" value="InterPro"/>
</dbReference>
<dbReference type="InterPro" id="IPR053144">
    <property type="entry name" value="Acetyltransferase_Butenolide"/>
</dbReference>
<dbReference type="SUPFAM" id="SSF55729">
    <property type="entry name" value="Acyl-CoA N-acyltransferases (Nat)"/>
    <property type="match status" value="1"/>
</dbReference>
<evidence type="ECO:0000313" key="2">
    <source>
        <dbReference type="EMBL" id="NEY73681.1"/>
    </source>
</evidence>
<accession>A0A6M0QBB0</accession>
<dbReference type="PANTHER" id="PTHR43233">
    <property type="entry name" value="FAMILY N-ACETYLTRANSFERASE, PUTATIVE (AFU_ORTHOLOGUE AFUA_6G03350)-RELATED"/>
    <property type="match status" value="1"/>
</dbReference>
<keyword evidence="3" id="KW-1185">Reference proteome</keyword>
<dbReference type="PROSITE" id="PS51186">
    <property type="entry name" value="GNAT"/>
    <property type="match status" value="1"/>
</dbReference>
<organism evidence="2 3">
    <name type="scientific">Bacillus mesophilus</name>
    <dbReference type="NCBI Taxonomy" id="1808955"/>
    <lineage>
        <taxon>Bacteria</taxon>
        <taxon>Bacillati</taxon>
        <taxon>Bacillota</taxon>
        <taxon>Bacilli</taxon>
        <taxon>Bacillales</taxon>
        <taxon>Bacillaceae</taxon>
        <taxon>Bacillus</taxon>
    </lineage>
</organism>
<dbReference type="Proteomes" id="UP000481043">
    <property type="component" value="Unassembled WGS sequence"/>
</dbReference>
<evidence type="ECO:0000313" key="3">
    <source>
        <dbReference type="Proteomes" id="UP000481043"/>
    </source>
</evidence>
<sequence>MCSHQIKFSNQLIKPEELADLFKMSEIRRPYEDLNRLNKMIHEADILITAWDQEKLVGVARAITDFSYCCYLSDLAVHKDYQKQGIGRRLIELTQKEIGEEVTLLLLASPIAMDYYPHIGFTKVENGYLIPRTR</sequence>
<feature type="domain" description="N-acetyltransferase" evidence="1">
    <location>
        <begin position="11"/>
        <end position="134"/>
    </location>
</feature>
<evidence type="ECO:0000259" key="1">
    <source>
        <dbReference type="PROSITE" id="PS51186"/>
    </source>
</evidence>
<dbReference type="Gene3D" id="3.40.630.30">
    <property type="match status" value="1"/>
</dbReference>
<proteinExistence type="predicted"/>
<dbReference type="RefSeq" id="WP_163181453.1">
    <property type="nucleotide sequence ID" value="NZ_JAAIWM010000008.1"/>
</dbReference>
<reference evidence="2 3" key="1">
    <citation type="submission" date="2020-02" db="EMBL/GenBank/DDBJ databases">
        <title>Bacillus aquiflavi sp. nov., isolated from yellow water of strong flavor Chinese baijiu in Yibin region of China.</title>
        <authorList>
            <person name="Xie J."/>
        </authorList>
    </citation>
    <scope>NUCLEOTIDE SEQUENCE [LARGE SCALE GENOMIC DNA]</scope>
    <source>
        <strain evidence="2 3">SA4</strain>
    </source>
</reference>
<dbReference type="AlphaFoldDB" id="A0A6M0QBB0"/>
<comment type="caution">
    <text evidence="2">The sequence shown here is derived from an EMBL/GenBank/DDBJ whole genome shotgun (WGS) entry which is preliminary data.</text>
</comment>
<name>A0A6M0QBB0_9BACI</name>
<dbReference type="CDD" id="cd04301">
    <property type="entry name" value="NAT_SF"/>
    <property type="match status" value="1"/>
</dbReference>
<dbReference type="InterPro" id="IPR000182">
    <property type="entry name" value="GNAT_dom"/>
</dbReference>
<keyword evidence="2" id="KW-0808">Transferase</keyword>
<protein>
    <submittedName>
        <fullName evidence="2">GNAT family N-acetyltransferase</fullName>
    </submittedName>
</protein>
<gene>
    <name evidence="2" type="ORF">G4D63_18355</name>
</gene>
<dbReference type="InterPro" id="IPR016181">
    <property type="entry name" value="Acyl_CoA_acyltransferase"/>
</dbReference>